<dbReference type="RefSeq" id="XP_008818794.1">
    <property type="nucleotide sequence ID" value="XM_008820572.1"/>
</dbReference>
<evidence type="ECO:0000256" key="1">
    <source>
        <dbReference type="SAM" id="Coils"/>
    </source>
</evidence>
<feature type="region of interest" description="Disordered" evidence="2">
    <location>
        <begin position="120"/>
        <end position="142"/>
    </location>
</feature>
<evidence type="ECO:0000313" key="4">
    <source>
        <dbReference type="EMBL" id="EUD64652.1"/>
    </source>
</evidence>
<organism evidence="4 5">
    <name type="scientific">Plasmodium inui San Antonio 1</name>
    <dbReference type="NCBI Taxonomy" id="1237626"/>
    <lineage>
        <taxon>Eukaryota</taxon>
        <taxon>Sar</taxon>
        <taxon>Alveolata</taxon>
        <taxon>Apicomplexa</taxon>
        <taxon>Aconoidasida</taxon>
        <taxon>Haemosporida</taxon>
        <taxon>Plasmodiidae</taxon>
        <taxon>Plasmodium</taxon>
        <taxon>Plasmodium (Plasmodium)</taxon>
    </lineage>
</organism>
<evidence type="ECO:0000313" key="5">
    <source>
        <dbReference type="Proteomes" id="UP000030640"/>
    </source>
</evidence>
<feature type="compositionally biased region" description="Basic and acidic residues" evidence="2">
    <location>
        <begin position="2704"/>
        <end position="2715"/>
    </location>
</feature>
<proteinExistence type="predicted"/>
<feature type="chain" id="PRO_5004887725" evidence="3">
    <location>
        <begin position="23"/>
        <end position="2788"/>
    </location>
</feature>
<feature type="coiled-coil region" evidence="1">
    <location>
        <begin position="1784"/>
        <end position="1821"/>
    </location>
</feature>
<accession>W6ZV50</accession>
<evidence type="ECO:0000256" key="3">
    <source>
        <dbReference type="SAM" id="SignalP"/>
    </source>
</evidence>
<keyword evidence="5" id="KW-1185">Reference proteome</keyword>
<feature type="compositionally biased region" description="Basic and acidic residues" evidence="2">
    <location>
        <begin position="120"/>
        <end position="138"/>
    </location>
</feature>
<dbReference type="OrthoDB" id="386780at2759"/>
<reference evidence="4 5" key="1">
    <citation type="submission" date="2013-02" db="EMBL/GenBank/DDBJ databases">
        <title>The Genome Sequence of Plasmodium inui San Antonio 1.</title>
        <authorList>
            <consortium name="The Broad Institute Genome Sequencing Platform"/>
            <consortium name="The Broad Institute Genome Sequencing Center for Infectious Disease"/>
            <person name="Neafsey D."/>
            <person name="Cheeseman I."/>
            <person name="Volkman S."/>
            <person name="Adams J."/>
            <person name="Walker B."/>
            <person name="Young S.K."/>
            <person name="Zeng Q."/>
            <person name="Gargeya S."/>
            <person name="Fitzgerald M."/>
            <person name="Haas B."/>
            <person name="Abouelleil A."/>
            <person name="Alvarado L."/>
            <person name="Arachchi H.M."/>
            <person name="Berlin A.M."/>
            <person name="Chapman S.B."/>
            <person name="Dewar J."/>
            <person name="Goldberg J."/>
            <person name="Griggs A."/>
            <person name="Gujja S."/>
            <person name="Hansen M."/>
            <person name="Howarth C."/>
            <person name="Imamovic A."/>
            <person name="Larimer J."/>
            <person name="McCowan C."/>
            <person name="Murphy C."/>
            <person name="Neiman D."/>
            <person name="Pearson M."/>
            <person name="Priest M."/>
            <person name="Roberts A."/>
            <person name="Saif S."/>
            <person name="Shea T."/>
            <person name="Sisk P."/>
            <person name="Sykes S."/>
            <person name="Wortman J."/>
            <person name="Nusbaum C."/>
            <person name="Birren B."/>
        </authorList>
    </citation>
    <scope>NUCLEOTIDE SEQUENCE [LARGE SCALE GENOMIC DNA]</scope>
    <source>
        <strain evidence="4 5">San Antonio 1</strain>
    </source>
</reference>
<keyword evidence="1" id="KW-0175">Coiled coil</keyword>
<evidence type="ECO:0000256" key="2">
    <source>
        <dbReference type="SAM" id="MobiDB-lite"/>
    </source>
</evidence>
<dbReference type="Proteomes" id="UP000030640">
    <property type="component" value="Unassembled WGS sequence"/>
</dbReference>
<dbReference type="GeneID" id="20040273"/>
<feature type="region of interest" description="Disordered" evidence="2">
    <location>
        <begin position="2636"/>
        <end position="2724"/>
    </location>
</feature>
<dbReference type="EMBL" id="KI965492">
    <property type="protein sequence ID" value="EUD64652.1"/>
    <property type="molecule type" value="Genomic_DNA"/>
</dbReference>
<protein>
    <submittedName>
        <fullName evidence="4">Uncharacterized protein</fullName>
    </submittedName>
</protein>
<feature type="coiled-coil region" evidence="1">
    <location>
        <begin position="607"/>
        <end position="634"/>
    </location>
</feature>
<dbReference type="VEuPathDB" id="PlasmoDB:C922_04999"/>
<gene>
    <name evidence="4" type="ORF">C922_04999</name>
</gene>
<feature type="signal peptide" evidence="3">
    <location>
        <begin position="1"/>
        <end position="22"/>
    </location>
</feature>
<sequence>MKKNGWWGVFFGVLLFLIGASLENVINESNKPKSEEMSSSVNSYWGIKNESQYPGRKNKILQKHTLSPGEEGYWKDSTPSAKNGNGSGLFKKEALIQLRDSRFRRKPLRYAYIKSNGEDNLDRHLSSTEKEAENDHNESPNSFLQNMNVSNVGEILDYFEIVGETGERVSSLESYYVDIYTCKEIVRLINRQTLTNFSGNYRGDVEEEEIEDNDYNSGTTKDSRIQSLYDHMKLSMNSCLPQKDKLLNEINSLEHALTEGDKPVSQAKNSTTYKLLIKEYVNCLEKDSGNVKKQIEDVKKSIKEEYENKYCSSKCNSDVYFESVDVYLSYVNNNADTMYNSNISDAKEFLKSGTNIVSIMEKEIASENVISSIKFLQGEINNIINNYNYHIKNIKDAIDNIRKHKINDKSSASDKKWLVEKSFDLAKNMSLYKFNNRMFNRMKALYDLKTSKFKKLFIFLAGQLKDKLNSFAETEAFQENYNSIRIDCNFILDYAKDVYNRNLTKIKKYIGNESLKVIIVRNKVNQQLATWEGLVDKLEDLSNIIKSKYVIVMSAKSLIGELKSEFKTEQTGEYEFDGLITLMEKISIQISRVNEGVNTVYNTYSIAKDVETEIEKLETSIEGYMKEIDALKVKVSTDDDIEKEVVSKILFITENINNLKKILSLEEKAKANIAEIDELIMGTSLDMKEIIDKKRDAYNNIEMIIKDVYKDNLREFLKQMSLNMDKNINSINSSSSTDKLDGVFKNIKDYYEKMKSMKCDQISEHLQNITNLLKIISDTKEEILKIQYEDFNGKLTKSLEELQSVYDKLKLSTAEYTAEKGKIEEYKKVILKGEKEFFDKGYDKDDDMLELKSAYANFFKHKDNFLKKRSKVFEEFHIAKEALKTARIYLISYVYVPERYNIINEEANKKYNELIKEINNEDIDIKLEEYEIDFKRNNKLSDSIIKQVDQSNKNLCNLKILNRSIKDCSTDSNIIEELISKNNSLKEEIISERNEIEKDNFMDQRVKINLIIKLNNTHITLERKLYHNLTTLKTQIKKILHFYTSSKEKYKDLNETDLKKIKENEEWKSAKELIYALNVEYEILKKQADDLMSSKNSEIIKWIGNIIMDKDKKINKKVEEHVNSFDELIAKSKAPIFVRDINHYKYDENKQNARHFNAEVEGFVVKIEKEKEMLNIIRRSSNQYLEQANQRKSENIEFKAKEKAMKEVYEQIRGVSEQLNEALREIHTVTDLQKIELKIEKNGIHDMVNRITTEWEMSEHKMEEINSYKHVMDGMKKEKSEKEHPHLSLFVYTEFYGKAIRSHRTIKRLLNEASWLNWKCENSESISEIKYIKKQIDGYLRDILTNNSTLHEMLDHIKKMKEMMLDGNIQGIMHLVEKDVTETQKYSTLVKNEQAKSDGLIKELDKHFTDATRLKTEMNENLPLERIDEIVKKIMKYKDEIEHRKEEMNTYLKDSKEYRDNAFLYYHNAYSRNNRLKHLKERNEEAPLDIDMDKVSTCVNQCMTLANDAAESEEEIKKLGNSYVEYEGKMNSLLNDISVLQIRIMYAKGKGKATNIMNEIKQLHADIEGKLNESETKLEQWKKESQMNEKADILNNEESKMAYINVKLNLELIESNLLQIKDIKEIVNNILVKSNNLNSSILGASISEKDNSFDVLKREEMHYIQYLKDIESEKKLMTDEKSNVDVIHENILKIENELEKCKRNYEDGILEKAKEMADEKKKLIESTRESLNSLESYFTELFNESYLKEYDIKKKFIDYQKSMKGLYDEFEESYKVIKRNAANVAEATVEHNEARRLREEAEKAQININNKEEAAKRNLSEIKQHEFMNFLFHTKEYVDKIKHACEQENAQVGEGHADIERIIITIRKLTDEKSTFETFKLAEDKDNKLKKSSHQCNKNEAHNAFGKMIKASNFMGIKILTSSGFELSPEMHLGTISQPDSTLNFEWEVEIKSEKDAKLDPYKNLQVTYGYIKKIFKDSEETDRKKGEIEGWIRQGNNVCHNIKSSNELEAKYKYTKYRGSITLNKINDALRKYNQLDAMTCSIVNDNKIMESSEFTKLKELSDAYNKKKNEQVYKSEINKVNEEFQDIMKNVESLDNKFETVQKPESAGEIIIKENSVLTGINNKIDSINSRITTIMTSLNELLVAGMTCEKSSYASLIGNINAKALSDLRLINNQRENAEKYVEYIKKNLNLMNDDIRALNKYFDTNKINDYQSRNLEEVIKHANDLNEKEKETTGIVNDIKKESIDVNLEVEMNSLNSSKEKIMGHYNKLKDKIKSINDVYKNFNLVKLKEIESSSDKYLEIDEKFKNVLNTQITRLLDNHRMLEDIRKNITETEGKLKGINGIYTLQSIQNFNNVCKNIETNMEKLHVVEESNNSEKKQVEACVEDVSHLINRGNTLFTDLNDYDVVSNNAAKELTDDATQKYITKIKGKVNHTMEAFQKLLERIQENKSHIQKNEDINKDIYEIWKRANEIKARFSENCPENDNYFHVADYLKDIKNILNEIMEGVNIDAYIEKISHNIDKQIKDTQNHRSVESILKAKKNIESYNGEVNKTLQSMNTAQDKILLKKKDIDNIFSILSVNMKSSVCINTKKYINEVDVLLNKLNVDIHKLENFINDTKLRIKKLEDEEAKLKTENASRDEDDEPLGELAHDSENSQESNDNQNKRKRNDVSSDSKGDSSNTSLYKVDGLDENNNTAGNHFDENRKGESHNESNNSGGNNSGTSFRYAAGIILVFFNCSMAGFAIYTYKNDETEEAQFVTDREDLDWDECFNRREEEIIEVSLN</sequence>
<name>W6ZV50_9APIC</name>
<feature type="coiled-coil region" evidence="1">
    <location>
        <begin position="1684"/>
        <end position="1730"/>
    </location>
</feature>
<feature type="coiled-coil region" evidence="1">
    <location>
        <begin position="1557"/>
        <end position="1591"/>
    </location>
</feature>
<keyword evidence="3" id="KW-0732">Signal</keyword>